<evidence type="ECO:0000313" key="2">
    <source>
        <dbReference type="Proteomes" id="UP000494163"/>
    </source>
</evidence>
<accession>A0A0M5IYX6</accession>
<dbReference type="PANTHER" id="PTHR10974:SF1">
    <property type="entry name" value="FI08016P-RELATED"/>
    <property type="match status" value="1"/>
</dbReference>
<dbReference type="Gene3D" id="3.40.720.10">
    <property type="entry name" value="Alkaline Phosphatase, subunit A"/>
    <property type="match status" value="1"/>
</dbReference>
<dbReference type="InterPro" id="IPR017850">
    <property type="entry name" value="Alkaline_phosphatase_core_sf"/>
</dbReference>
<dbReference type="Pfam" id="PF02995">
    <property type="entry name" value="DUF229"/>
    <property type="match status" value="1"/>
</dbReference>
<dbReference type="CDD" id="cd16021">
    <property type="entry name" value="ALP_like"/>
    <property type="match status" value="1"/>
</dbReference>
<dbReference type="SUPFAM" id="SSF53649">
    <property type="entry name" value="Alkaline phosphatase-like"/>
    <property type="match status" value="1"/>
</dbReference>
<dbReference type="EMBL" id="CP012523">
    <property type="protein sequence ID" value="ALC40374.1"/>
    <property type="molecule type" value="Genomic_DNA"/>
</dbReference>
<reference evidence="1 2" key="1">
    <citation type="submission" date="2015-08" db="EMBL/GenBank/DDBJ databases">
        <title>Ancestral chromatin configuration constrains chromatin evolution on differentiating sex chromosomes in Drosophila.</title>
        <authorList>
            <person name="Zhou Q."/>
            <person name="Bachtrog D."/>
        </authorList>
    </citation>
    <scope>NUCLEOTIDE SEQUENCE [LARGE SCALE GENOMIC DNA]</scope>
    <source>
        <tissue evidence="1">Whole larvae</tissue>
    </source>
</reference>
<keyword evidence="2" id="KW-1185">Reference proteome</keyword>
<dbReference type="Proteomes" id="UP000494163">
    <property type="component" value="Chromosome 2L"/>
</dbReference>
<sequence>MTRRNEYKNDCKLSGKFSLRRSQKYYEVPAGELILRVQCYNEKHQSIYHDVHFFLPAPKPAQEQQQQADRLSVMILGIDSLAHMNFLRMMPQTAAYIKQLPHVEFWGYNRVGLNSFPNLTPLLLGQSDEEVERGCYANKTSFDHCPLLWQQFKAAGYNTSFAEDSYYIGTFNYLKSGFRQQPTDFYLRPVLHEMHYESGQSMGKFRCTGNRKFAQVLHEFAYKLTPHLLAAPHFSFFWETEGVHDYFNYPKLRDADYRRLLQHLNGTQVLQRTLLLLMADHGLRFGRYRNTYQGMQEENQPLLIALYPSWLDAAFPLAMSHLRSNAHSLVTTFDLHVTLKDILLLPLLGDRHVAARADALSKLDSQLPRGISLFLPIPQQRDCQTAGILSEYCSCHKLSSMASADPRAQRAAQYMVKSINKLISNEPLCQRLRLQRLEVAYLYDSANNQREFEVKVRLFTRPGGGQFEGTTRFLDNTLALNGDIQRTNKYGNQSYCIQNYHIEMYCYC</sequence>
<proteinExistence type="predicted"/>
<dbReference type="STRING" id="30019.A0A0M5IYX6"/>
<name>A0A0M5IYX6_DROBS</name>
<dbReference type="OrthoDB" id="413313at2759"/>
<organism evidence="1 2">
    <name type="scientific">Drosophila busckii</name>
    <name type="common">Fruit fly</name>
    <dbReference type="NCBI Taxonomy" id="30019"/>
    <lineage>
        <taxon>Eukaryota</taxon>
        <taxon>Metazoa</taxon>
        <taxon>Ecdysozoa</taxon>
        <taxon>Arthropoda</taxon>
        <taxon>Hexapoda</taxon>
        <taxon>Insecta</taxon>
        <taxon>Pterygota</taxon>
        <taxon>Neoptera</taxon>
        <taxon>Endopterygota</taxon>
        <taxon>Diptera</taxon>
        <taxon>Brachycera</taxon>
        <taxon>Muscomorpha</taxon>
        <taxon>Ephydroidea</taxon>
        <taxon>Drosophilidae</taxon>
        <taxon>Drosophila</taxon>
    </lineage>
</organism>
<dbReference type="GO" id="GO:0005615">
    <property type="term" value="C:extracellular space"/>
    <property type="evidence" value="ECO:0007669"/>
    <property type="project" value="TreeGrafter"/>
</dbReference>
<dbReference type="FunFam" id="3.40.720.10:FF:000017">
    <property type="entry name" value="Predicted protein"/>
    <property type="match status" value="1"/>
</dbReference>
<protein>
    <submittedName>
        <fullName evidence="1">Maker619</fullName>
    </submittedName>
</protein>
<dbReference type="InterPro" id="IPR004245">
    <property type="entry name" value="DUF229"/>
</dbReference>
<dbReference type="PANTHER" id="PTHR10974">
    <property type="entry name" value="FI08016P-RELATED"/>
    <property type="match status" value="1"/>
</dbReference>
<dbReference type="OMA" id="IRTWCWV"/>
<dbReference type="AlphaFoldDB" id="A0A0M5IYX6"/>
<gene>
    <name evidence="1" type="ORF">Dbus_chr2Lg2459</name>
</gene>
<evidence type="ECO:0000313" key="1">
    <source>
        <dbReference type="EMBL" id="ALC40374.1"/>
    </source>
</evidence>